<dbReference type="SUPFAM" id="SSF54768">
    <property type="entry name" value="dsRNA-binding domain-like"/>
    <property type="match status" value="1"/>
</dbReference>
<evidence type="ECO:0000256" key="13">
    <source>
        <dbReference type="ARBA" id="ARBA00022801"/>
    </source>
</evidence>
<evidence type="ECO:0000256" key="7">
    <source>
        <dbReference type="ARBA" id="ARBA00022552"/>
    </source>
</evidence>
<evidence type="ECO:0000256" key="4">
    <source>
        <dbReference type="ARBA" id="ARBA00011738"/>
    </source>
</evidence>
<dbReference type="PANTHER" id="PTHR11207:SF0">
    <property type="entry name" value="RIBONUCLEASE 3"/>
    <property type="match status" value="1"/>
</dbReference>
<evidence type="ECO:0000256" key="12">
    <source>
        <dbReference type="ARBA" id="ARBA00022759"/>
    </source>
</evidence>
<evidence type="ECO:0000259" key="17">
    <source>
        <dbReference type="PROSITE" id="PS50137"/>
    </source>
</evidence>
<comment type="subunit">
    <text evidence="4">Homodimer.</text>
</comment>
<evidence type="ECO:0000256" key="1">
    <source>
        <dbReference type="ARBA" id="ARBA00000109"/>
    </source>
</evidence>
<dbReference type="GO" id="GO:0042802">
    <property type="term" value="F:identical protein binding"/>
    <property type="evidence" value="ECO:0007669"/>
    <property type="project" value="UniProtKB-ARBA"/>
</dbReference>
<evidence type="ECO:0000256" key="14">
    <source>
        <dbReference type="ARBA" id="ARBA00022842"/>
    </source>
</evidence>
<comment type="caution">
    <text evidence="19">The sequence shown here is derived from an EMBL/GenBank/DDBJ whole genome shotgun (WGS) entry which is preliminary data.</text>
</comment>
<keyword evidence="8" id="KW-0507">mRNA processing</keyword>
<keyword evidence="7" id="KW-0698">rRNA processing</keyword>
<dbReference type="CDD" id="cd00593">
    <property type="entry name" value="RIBOc"/>
    <property type="match status" value="1"/>
</dbReference>
<evidence type="ECO:0000256" key="15">
    <source>
        <dbReference type="ARBA" id="ARBA00022884"/>
    </source>
</evidence>
<dbReference type="GO" id="GO:0003725">
    <property type="term" value="F:double-stranded RNA binding"/>
    <property type="evidence" value="ECO:0007669"/>
    <property type="project" value="TreeGrafter"/>
</dbReference>
<keyword evidence="14" id="KW-0460">Magnesium</keyword>
<dbReference type="FunFam" id="1.10.1520.10:FF:000001">
    <property type="entry name" value="Ribonuclease 3"/>
    <property type="match status" value="1"/>
</dbReference>
<keyword evidence="6" id="KW-0963">Cytoplasm</keyword>
<accession>A0A0F9C6D3</accession>
<dbReference type="PROSITE" id="PS50142">
    <property type="entry name" value="RNASE_3_2"/>
    <property type="match status" value="1"/>
</dbReference>
<evidence type="ECO:0000256" key="16">
    <source>
        <dbReference type="SAM" id="MobiDB-lite"/>
    </source>
</evidence>
<dbReference type="PANTHER" id="PTHR11207">
    <property type="entry name" value="RIBONUCLEASE III"/>
    <property type="match status" value="1"/>
</dbReference>
<keyword evidence="13" id="KW-0378">Hydrolase</keyword>
<dbReference type="GO" id="GO:0008033">
    <property type="term" value="P:tRNA processing"/>
    <property type="evidence" value="ECO:0007669"/>
    <property type="project" value="UniProtKB-KW"/>
</dbReference>
<dbReference type="GO" id="GO:0010468">
    <property type="term" value="P:regulation of gene expression"/>
    <property type="evidence" value="ECO:0007669"/>
    <property type="project" value="TreeGrafter"/>
</dbReference>
<dbReference type="InterPro" id="IPR000999">
    <property type="entry name" value="RNase_III_dom"/>
</dbReference>
<comment type="subcellular location">
    <subcellularLocation>
        <location evidence="2">Cytoplasm</location>
    </subcellularLocation>
</comment>
<feature type="compositionally biased region" description="Basic residues" evidence="16">
    <location>
        <begin position="267"/>
        <end position="279"/>
    </location>
</feature>
<dbReference type="SMART" id="SM00358">
    <property type="entry name" value="DSRM"/>
    <property type="match status" value="1"/>
</dbReference>
<keyword evidence="9" id="KW-0819">tRNA processing</keyword>
<comment type="similarity">
    <text evidence="3">Belongs to the ribonuclease III family.</text>
</comment>
<dbReference type="InterPro" id="IPR036389">
    <property type="entry name" value="RNase_III_sf"/>
</dbReference>
<dbReference type="NCBIfam" id="TIGR02191">
    <property type="entry name" value="RNaseIII"/>
    <property type="match status" value="1"/>
</dbReference>
<feature type="domain" description="DRBM" evidence="17">
    <location>
        <begin position="171"/>
        <end position="240"/>
    </location>
</feature>
<dbReference type="EC" id="3.1.26.3" evidence="5"/>
<dbReference type="CDD" id="cd10845">
    <property type="entry name" value="DSRM_RNAse_III_family"/>
    <property type="match status" value="1"/>
</dbReference>
<dbReference type="Gene3D" id="1.10.1520.10">
    <property type="entry name" value="Ribonuclease III domain"/>
    <property type="match status" value="1"/>
</dbReference>
<dbReference type="HAMAP" id="MF_00104">
    <property type="entry name" value="RNase_III"/>
    <property type="match status" value="1"/>
</dbReference>
<protein>
    <recommendedName>
        <fullName evidence="5">ribonuclease III</fullName>
        <ecNumber evidence="5">3.1.26.3</ecNumber>
    </recommendedName>
</protein>
<evidence type="ECO:0000256" key="8">
    <source>
        <dbReference type="ARBA" id="ARBA00022664"/>
    </source>
</evidence>
<evidence type="ECO:0000256" key="10">
    <source>
        <dbReference type="ARBA" id="ARBA00022722"/>
    </source>
</evidence>
<dbReference type="PROSITE" id="PS50137">
    <property type="entry name" value="DS_RBD"/>
    <property type="match status" value="1"/>
</dbReference>
<reference evidence="19" key="1">
    <citation type="journal article" date="2015" name="Nature">
        <title>Complex archaea that bridge the gap between prokaryotes and eukaryotes.</title>
        <authorList>
            <person name="Spang A."/>
            <person name="Saw J.H."/>
            <person name="Jorgensen S.L."/>
            <person name="Zaremba-Niedzwiedzka K."/>
            <person name="Martijn J."/>
            <person name="Lind A.E."/>
            <person name="van Eijk R."/>
            <person name="Schleper C."/>
            <person name="Guy L."/>
            <person name="Ettema T.J."/>
        </authorList>
    </citation>
    <scope>NUCLEOTIDE SEQUENCE</scope>
</reference>
<keyword evidence="10" id="KW-0540">Nuclease</keyword>
<evidence type="ECO:0000313" key="19">
    <source>
        <dbReference type="EMBL" id="KKL21857.1"/>
    </source>
</evidence>
<name>A0A0F9C6D3_9ZZZZ</name>
<evidence type="ECO:0000256" key="11">
    <source>
        <dbReference type="ARBA" id="ARBA00022723"/>
    </source>
</evidence>
<feature type="region of interest" description="Disordered" evidence="16">
    <location>
        <begin position="252"/>
        <end position="279"/>
    </location>
</feature>
<organism evidence="19">
    <name type="scientific">marine sediment metagenome</name>
    <dbReference type="NCBI Taxonomy" id="412755"/>
    <lineage>
        <taxon>unclassified sequences</taxon>
        <taxon>metagenomes</taxon>
        <taxon>ecological metagenomes</taxon>
    </lineage>
</organism>
<dbReference type="GO" id="GO:0006364">
    <property type="term" value="P:rRNA processing"/>
    <property type="evidence" value="ECO:0007669"/>
    <property type="project" value="UniProtKB-KW"/>
</dbReference>
<gene>
    <name evidence="19" type="ORF">LCGC14_2441240</name>
</gene>
<dbReference type="GO" id="GO:0004525">
    <property type="term" value="F:ribonuclease III activity"/>
    <property type="evidence" value="ECO:0007669"/>
    <property type="project" value="UniProtKB-EC"/>
</dbReference>
<evidence type="ECO:0000256" key="2">
    <source>
        <dbReference type="ARBA" id="ARBA00004496"/>
    </source>
</evidence>
<evidence type="ECO:0000256" key="3">
    <source>
        <dbReference type="ARBA" id="ARBA00010183"/>
    </source>
</evidence>
<keyword evidence="15" id="KW-0694">RNA-binding</keyword>
<dbReference type="AlphaFoldDB" id="A0A0F9C6D3"/>
<sequence>MTSNNKSINRKRKEELNRFQSKIGIRFKNPGLLDTALSHKSYVNEADKDLENNEKLEFLGDAFLGLVISDYLFNQNLYFLEGSLARIKSYVVSESALYRVGQKIEIHQYLLIGRGEEKSGGRYRKALISDSVEAFIAAYYLDTGYKQARKLVERLFHDEIIKVEQNRHEKDYKSILQELVQKRFKSIPLYSVVSTEGPEHKRKFYVKVTVKKKSYGPGTGASKKQAEQHAAGIALGTLKKMRRLRDPAIESIGEENVNKEKVSRLVKSGKRTRHSRQDA</sequence>
<dbReference type="Pfam" id="PF00035">
    <property type="entry name" value="dsrm"/>
    <property type="match status" value="1"/>
</dbReference>
<dbReference type="InterPro" id="IPR011907">
    <property type="entry name" value="RNase_III"/>
</dbReference>
<feature type="domain" description="RNase III" evidence="18">
    <location>
        <begin position="16"/>
        <end position="144"/>
    </location>
</feature>
<evidence type="ECO:0000256" key="6">
    <source>
        <dbReference type="ARBA" id="ARBA00022490"/>
    </source>
</evidence>
<comment type="catalytic activity">
    <reaction evidence="1">
        <text>Endonucleolytic cleavage to 5'-phosphomonoester.</text>
        <dbReference type="EC" id="3.1.26.3"/>
    </reaction>
</comment>
<dbReference type="GO" id="GO:0005737">
    <property type="term" value="C:cytoplasm"/>
    <property type="evidence" value="ECO:0007669"/>
    <property type="project" value="UniProtKB-SubCell"/>
</dbReference>
<dbReference type="PROSITE" id="PS00517">
    <property type="entry name" value="RNASE_3_1"/>
    <property type="match status" value="1"/>
</dbReference>
<dbReference type="FunFam" id="3.30.160.20:FF:000003">
    <property type="entry name" value="Ribonuclease 3"/>
    <property type="match status" value="1"/>
</dbReference>
<evidence type="ECO:0000256" key="5">
    <source>
        <dbReference type="ARBA" id="ARBA00012177"/>
    </source>
</evidence>
<dbReference type="Gene3D" id="3.30.160.20">
    <property type="match status" value="1"/>
</dbReference>
<keyword evidence="12" id="KW-0255">Endonuclease</keyword>
<dbReference type="EMBL" id="LAZR01037573">
    <property type="protein sequence ID" value="KKL21857.1"/>
    <property type="molecule type" value="Genomic_DNA"/>
</dbReference>
<dbReference type="SUPFAM" id="SSF69065">
    <property type="entry name" value="RNase III domain-like"/>
    <property type="match status" value="1"/>
</dbReference>
<dbReference type="SMART" id="SM00535">
    <property type="entry name" value="RIBOc"/>
    <property type="match status" value="1"/>
</dbReference>
<proteinExistence type="inferred from homology"/>
<evidence type="ECO:0000256" key="9">
    <source>
        <dbReference type="ARBA" id="ARBA00022694"/>
    </source>
</evidence>
<evidence type="ECO:0000259" key="18">
    <source>
        <dbReference type="PROSITE" id="PS50142"/>
    </source>
</evidence>
<dbReference type="GO" id="GO:0046872">
    <property type="term" value="F:metal ion binding"/>
    <property type="evidence" value="ECO:0007669"/>
    <property type="project" value="UniProtKB-KW"/>
</dbReference>
<dbReference type="InterPro" id="IPR014720">
    <property type="entry name" value="dsRBD_dom"/>
</dbReference>
<dbReference type="GO" id="GO:0006397">
    <property type="term" value="P:mRNA processing"/>
    <property type="evidence" value="ECO:0007669"/>
    <property type="project" value="UniProtKB-KW"/>
</dbReference>
<dbReference type="Pfam" id="PF14622">
    <property type="entry name" value="Ribonucleas_3_3"/>
    <property type="match status" value="1"/>
</dbReference>
<keyword evidence="11" id="KW-0479">Metal-binding</keyword>